<keyword evidence="7" id="KW-0067">ATP-binding</keyword>
<dbReference type="Gene3D" id="1.10.4200.10">
    <property type="entry name" value="Triphosphoribosyl-dephospho-CoA protein"/>
    <property type="match status" value="1"/>
</dbReference>
<dbReference type="STRING" id="158822.LH23_07370"/>
<evidence type="ECO:0000313" key="9">
    <source>
        <dbReference type="Proteomes" id="UP000251197"/>
    </source>
</evidence>
<reference evidence="8 9" key="1">
    <citation type="submission" date="2018-06" db="EMBL/GenBank/DDBJ databases">
        <authorList>
            <consortium name="Pathogen Informatics"/>
            <person name="Doyle S."/>
        </authorList>
    </citation>
    <scope>NUCLEOTIDE SEQUENCE [LARGE SCALE GENOMIC DNA]</scope>
    <source>
        <strain evidence="8 9">NCTC12120</strain>
    </source>
</reference>
<comment type="similarity">
    <text evidence="2">Belongs to the CitG/MdcB family.</text>
</comment>
<gene>
    <name evidence="8" type="ORF">NCTC12120_01690</name>
</gene>
<dbReference type="GO" id="GO:0051191">
    <property type="term" value="P:prosthetic group biosynthetic process"/>
    <property type="evidence" value="ECO:0007669"/>
    <property type="project" value="TreeGrafter"/>
</dbReference>
<evidence type="ECO:0000256" key="2">
    <source>
        <dbReference type="ARBA" id="ARBA00006812"/>
    </source>
</evidence>
<dbReference type="Proteomes" id="UP000251197">
    <property type="component" value="Unassembled WGS sequence"/>
</dbReference>
<keyword evidence="5" id="KW-0808">Transferase</keyword>
<proteinExistence type="inferred from homology"/>
<dbReference type="InterPro" id="IPR002736">
    <property type="entry name" value="CitG"/>
</dbReference>
<dbReference type="PANTHER" id="PTHR30201:SF2">
    <property type="entry name" value="2-(5''-TRIPHOSPHORIBOSYL)-3'-DEPHOSPHOCOENZYME-A SYNTHASE"/>
    <property type="match status" value="1"/>
</dbReference>
<dbReference type="Pfam" id="PF01874">
    <property type="entry name" value="CitG"/>
    <property type="match status" value="1"/>
</dbReference>
<dbReference type="EC" id="2.4.2.52" evidence="3"/>
<keyword evidence="6" id="KW-0547">Nucleotide-binding</keyword>
<evidence type="ECO:0000256" key="6">
    <source>
        <dbReference type="ARBA" id="ARBA00022741"/>
    </source>
</evidence>
<dbReference type="GO" id="GO:0046917">
    <property type="term" value="F:triphosphoribosyl-dephospho-CoA synthase activity"/>
    <property type="evidence" value="ECO:0007669"/>
    <property type="project" value="UniProtKB-EC"/>
</dbReference>
<evidence type="ECO:0000313" key="8">
    <source>
        <dbReference type="EMBL" id="SQA97844.1"/>
    </source>
</evidence>
<evidence type="ECO:0000256" key="1">
    <source>
        <dbReference type="ARBA" id="ARBA00001210"/>
    </source>
</evidence>
<name>A0A2X2T0N3_9ENTR</name>
<evidence type="ECO:0000256" key="4">
    <source>
        <dbReference type="ARBA" id="ARBA00020625"/>
    </source>
</evidence>
<dbReference type="EMBL" id="UAVU01000003">
    <property type="protein sequence ID" value="SQA97844.1"/>
    <property type="molecule type" value="Genomic_DNA"/>
</dbReference>
<sequence length="113" mass="11899">MRLALPQLRRSRQSGATEGEARIDALMAIMTSLSDTCVLSRAGLTGLETMQNGARSVLINGGISRQEGRDALDVLDRNMLSLNASPGGAADLLAATLLLDRIANDATPLHSLI</sequence>
<dbReference type="GO" id="GO:0005524">
    <property type="term" value="F:ATP binding"/>
    <property type="evidence" value="ECO:0007669"/>
    <property type="project" value="UniProtKB-KW"/>
</dbReference>
<dbReference type="PANTHER" id="PTHR30201">
    <property type="entry name" value="TRIPHOSPHORIBOSYL-DEPHOSPHO-COA SYNTHASE"/>
    <property type="match status" value="1"/>
</dbReference>
<accession>A0A2X2T0N3</accession>
<dbReference type="AlphaFoldDB" id="A0A2X2T0N3"/>
<evidence type="ECO:0000256" key="7">
    <source>
        <dbReference type="ARBA" id="ARBA00022840"/>
    </source>
</evidence>
<evidence type="ECO:0000256" key="5">
    <source>
        <dbReference type="ARBA" id="ARBA00022679"/>
    </source>
</evidence>
<protein>
    <recommendedName>
        <fullName evidence="4">2-(5''-triphosphoribosyl)-3'-dephosphocoenzyme-A synthase</fullName>
        <ecNumber evidence="3">2.4.2.52</ecNumber>
    </recommendedName>
</protein>
<comment type="catalytic activity">
    <reaction evidence="1">
        <text>3'-dephospho-CoA + ATP = 2'-(5''-triphospho-alpha-D-ribosyl)-3'-dephospho-CoA + adenine</text>
        <dbReference type="Rhea" id="RHEA:15117"/>
        <dbReference type="ChEBI" id="CHEBI:16708"/>
        <dbReference type="ChEBI" id="CHEBI:30616"/>
        <dbReference type="ChEBI" id="CHEBI:57328"/>
        <dbReference type="ChEBI" id="CHEBI:61378"/>
        <dbReference type="EC" id="2.4.2.52"/>
    </reaction>
</comment>
<organism evidence="8 9">
    <name type="scientific">Cedecea neteri</name>
    <dbReference type="NCBI Taxonomy" id="158822"/>
    <lineage>
        <taxon>Bacteria</taxon>
        <taxon>Pseudomonadati</taxon>
        <taxon>Pseudomonadota</taxon>
        <taxon>Gammaproteobacteria</taxon>
        <taxon>Enterobacterales</taxon>
        <taxon>Enterobacteriaceae</taxon>
        <taxon>Cedecea</taxon>
    </lineage>
</organism>
<evidence type="ECO:0000256" key="3">
    <source>
        <dbReference type="ARBA" id="ARBA00012074"/>
    </source>
</evidence>